<evidence type="ECO:0000256" key="2">
    <source>
        <dbReference type="ARBA" id="ARBA00005417"/>
    </source>
</evidence>
<dbReference type="SUPFAM" id="SSF52540">
    <property type="entry name" value="P-loop containing nucleoside triphosphate hydrolases"/>
    <property type="match status" value="2"/>
</dbReference>
<protein>
    <submittedName>
        <fullName evidence="12">Energy-coupling factor transport system ATP-binding protein</fullName>
        <ecNumber evidence="12">3.6.3.-</ecNumber>
    </submittedName>
</protein>
<feature type="transmembrane region" description="Helical" evidence="10">
    <location>
        <begin position="821"/>
        <end position="845"/>
    </location>
</feature>
<feature type="domain" description="ABC transporter" evidence="11">
    <location>
        <begin position="55"/>
        <end position="290"/>
    </location>
</feature>
<dbReference type="EC" id="3.6.3.-" evidence="12"/>
<keyword evidence="8 10" id="KW-0472">Membrane</keyword>
<dbReference type="InterPro" id="IPR003439">
    <property type="entry name" value="ABC_transporter-like_ATP-bd"/>
</dbReference>
<feature type="compositionally biased region" description="Low complexity" evidence="9">
    <location>
        <begin position="397"/>
        <end position="407"/>
    </location>
</feature>
<feature type="compositionally biased region" description="Low complexity" evidence="9">
    <location>
        <begin position="1"/>
        <end position="33"/>
    </location>
</feature>
<evidence type="ECO:0000256" key="1">
    <source>
        <dbReference type="ARBA" id="ARBA00004141"/>
    </source>
</evidence>
<dbReference type="InterPro" id="IPR003339">
    <property type="entry name" value="ABC/ECF_trnsptr_transmembrane"/>
</dbReference>
<evidence type="ECO:0000313" key="13">
    <source>
        <dbReference type="Proteomes" id="UP000643525"/>
    </source>
</evidence>
<keyword evidence="6 12" id="KW-0067">ATP-binding</keyword>
<sequence>MGEAARSPARSSSTSGPAASGPAASGPAASRPAISETTTAVPGAPGVAGAAGVAVVAEGWGWQHADRDSPAVAGLDLRISPGEKVLLAGPSGAGKSTLLHGLAGVLHDDEAQATGQLLLDGVPAEQARGRAGLMQQDPESQVVLSRMGDDVAFAAENLAVAREEIWERTEAALSDVGLGGFDLEHPSARLSGGQKQRLALAGILAMRPGLLLLDEPTANLDPSGVTQVRAAVLAAAEATGATVIVVEHRLEVWAEHMDRLVVLDPGAGVRHAVSAADICTDQALRDELVDMGLWVPGRDPLEGLPAPPAGEAPRAPLLHATGLAVGRHSPKPGWGTRQPAPPTLREVDLEIRRSQTLGITGANGSGKSTLLLTLAGLLPAHAGVLTATSELTGAGAGSRAGAEAGSRAGVGSGSGSALGPDPHDWCSADLVARIGMVFQEPEHQFVRGTVEEELALGAVQARVPNSTEPLFTEAQIETRVALLLERLGLTELAQANPFTLSGGEKRRLSVGTVLAAGPPLLMLDEPTFGQDAHTFRELIILLREHVGSGGTVVAVTHDTAFLRALDAEELELSGDAGAPAPATGGELFGGTRSGSWLGRRNALAKLIAVFLVTAALVMTIDVVSSGVVVLATLALLPLAGIRPIGFLRRIWPFALGAVVAAWGTAIAAEESGRVIADLGFTTISEGSVSLGLALGTRALAIVLPSVIIFSTTDPTDLADSLAQQLRLPARFVLGALAAMRLLGLLAEHWTTIGHARRARGVGAHGGPRQRMRSTLSQAFGLLVQAIRMATRLAVTMESRGFGAGRRTWARPARFHPADLPVILGGAAIGAAAVWAAVAAGTWNLVWS</sequence>
<comment type="similarity">
    <text evidence="2">Belongs to the ABC transporter superfamily.</text>
</comment>
<dbReference type="Pfam" id="PF00005">
    <property type="entry name" value="ABC_tran"/>
    <property type="match status" value="2"/>
</dbReference>
<dbReference type="GO" id="GO:0005524">
    <property type="term" value="F:ATP binding"/>
    <property type="evidence" value="ECO:0007669"/>
    <property type="project" value="UniProtKB-KW"/>
</dbReference>
<keyword evidence="7 10" id="KW-1133">Transmembrane helix</keyword>
<feature type="region of interest" description="Disordered" evidence="9">
    <location>
        <begin position="394"/>
        <end position="419"/>
    </location>
</feature>
<evidence type="ECO:0000256" key="10">
    <source>
        <dbReference type="SAM" id="Phobius"/>
    </source>
</evidence>
<comment type="caution">
    <text evidence="12">The sequence shown here is derived from an EMBL/GenBank/DDBJ whole genome shotgun (WGS) entry which is preliminary data.</text>
</comment>
<dbReference type="PROSITE" id="PS00211">
    <property type="entry name" value="ABC_TRANSPORTER_1"/>
    <property type="match status" value="2"/>
</dbReference>
<evidence type="ECO:0000256" key="7">
    <source>
        <dbReference type="ARBA" id="ARBA00022989"/>
    </source>
</evidence>
<name>A0ABR9JG94_9MICC</name>
<dbReference type="CDD" id="cd03225">
    <property type="entry name" value="ABC_cobalt_CbiO_domain1"/>
    <property type="match status" value="2"/>
</dbReference>
<evidence type="ECO:0000259" key="11">
    <source>
        <dbReference type="PROSITE" id="PS50893"/>
    </source>
</evidence>
<dbReference type="CDD" id="cd16914">
    <property type="entry name" value="EcfT"/>
    <property type="match status" value="1"/>
</dbReference>
<dbReference type="InterPro" id="IPR015856">
    <property type="entry name" value="ABC_transpr_CbiO/EcfA_su"/>
</dbReference>
<evidence type="ECO:0000256" key="8">
    <source>
        <dbReference type="ARBA" id="ARBA00023136"/>
    </source>
</evidence>
<keyword evidence="3" id="KW-0813">Transport</keyword>
<dbReference type="SMART" id="SM00382">
    <property type="entry name" value="AAA"/>
    <property type="match status" value="2"/>
</dbReference>
<dbReference type="InterPro" id="IPR050095">
    <property type="entry name" value="ECF_ABC_transporter_ATP-bd"/>
</dbReference>
<keyword evidence="4 10" id="KW-0812">Transmembrane</keyword>
<feature type="transmembrane region" description="Helical" evidence="10">
    <location>
        <begin position="688"/>
        <end position="710"/>
    </location>
</feature>
<keyword evidence="13" id="KW-1185">Reference proteome</keyword>
<proteinExistence type="inferred from homology"/>
<dbReference type="EMBL" id="JADBED010000001">
    <property type="protein sequence ID" value="MBE1524861.1"/>
    <property type="molecule type" value="Genomic_DNA"/>
</dbReference>
<feature type="region of interest" description="Disordered" evidence="9">
    <location>
        <begin position="1"/>
        <end position="43"/>
    </location>
</feature>
<keyword evidence="5" id="KW-0547">Nucleotide-binding</keyword>
<dbReference type="InterPro" id="IPR017871">
    <property type="entry name" value="ABC_transporter-like_CS"/>
</dbReference>
<dbReference type="PROSITE" id="PS50893">
    <property type="entry name" value="ABC_TRANSPORTER_2"/>
    <property type="match status" value="2"/>
</dbReference>
<dbReference type="GO" id="GO:0016787">
    <property type="term" value="F:hydrolase activity"/>
    <property type="evidence" value="ECO:0007669"/>
    <property type="project" value="UniProtKB-KW"/>
</dbReference>
<keyword evidence="12" id="KW-0378">Hydrolase</keyword>
<dbReference type="PANTHER" id="PTHR43553:SF24">
    <property type="entry name" value="ENERGY-COUPLING FACTOR TRANSPORTER ATP-BINDING PROTEIN ECFA1"/>
    <property type="match status" value="1"/>
</dbReference>
<accession>A0ABR9JG94</accession>
<evidence type="ECO:0000256" key="5">
    <source>
        <dbReference type="ARBA" id="ARBA00022741"/>
    </source>
</evidence>
<evidence type="ECO:0000256" key="3">
    <source>
        <dbReference type="ARBA" id="ARBA00022448"/>
    </source>
</evidence>
<dbReference type="Proteomes" id="UP000643525">
    <property type="component" value="Unassembled WGS sequence"/>
</dbReference>
<dbReference type="Gene3D" id="3.40.50.300">
    <property type="entry name" value="P-loop containing nucleotide triphosphate hydrolases"/>
    <property type="match status" value="2"/>
</dbReference>
<dbReference type="Pfam" id="PF02361">
    <property type="entry name" value="CbiQ"/>
    <property type="match status" value="1"/>
</dbReference>
<reference evidence="12 13" key="1">
    <citation type="submission" date="2020-10" db="EMBL/GenBank/DDBJ databases">
        <title>Sequencing the genomes of 1000 actinobacteria strains.</title>
        <authorList>
            <person name="Klenk H.-P."/>
        </authorList>
    </citation>
    <scope>NUCLEOTIDE SEQUENCE [LARGE SCALE GENOMIC DNA]</scope>
    <source>
        <strain evidence="12 13">DSM 15666</strain>
    </source>
</reference>
<gene>
    <name evidence="12" type="ORF">H4W27_001979</name>
</gene>
<dbReference type="InterPro" id="IPR003593">
    <property type="entry name" value="AAA+_ATPase"/>
</dbReference>
<organism evidence="12 13">
    <name type="scientific">Nesterenkonia lutea</name>
    <dbReference type="NCBI Taxonomy" id="272919"/>
    <lineage>
        <taxon>Bacteria</taxon>
        <taxon>Bacillati</taxon>
        <taxon>Actinomycetota</taxon>
        <taxon>Actinomycetes</taxon>
        <taxon>Micrococcales</taxon>
        <taxon>Micrococcaceae</taxon>
        <taxon>Nesterenkonia</taxon>
    </lineage>
</organism>
<dbReference type="PANTHER" id="PTHR43553">
    <property type="entry name" value="HEAVY METAL TRANSPORTER"/>
    <property type="match status" value="1"/>
</dbReference>
<dbReference type="InterPro" id="IPR027417">
    <property type="entry name" value="P-loop_NTPase"/>
</dbReference>
<feature type="domain" description="ABC transporter" evidence="11">
    <location>
        <begin position="318"/>
        <end position="600"/>
    </location>
</feature>
<comment type="subcellular location">
    <subcellularLocation>
        <location evidence="1">Membrane</location>
        <topology evidence="1">Multi-pass membrane protein</topology>
    </subcellularLocation>
</comment>
<evidence type="ECO:0000256" key="4">
    <source>
        <dbReference type="ARBA" id="ARBA00022692"/>
    </source>
</evidence>
<feature type="transmembrane region" description="Helical" evidence="10">
    <location>
        <begin position="606"/>
        <end position="638"/>
    </location>
</feature>
<evidence type="ECO:0000256" key="6">
    <source>
        <dbReference type="ARBA" id="ARBA00022840"/>
    </source>
</evidence>
<evidence type="ECO:0000313" key="12">
    <source>
        <dbReference type="EMBL" id="MBE1524861.1"/>
    </source>
</evidence>
<evidence type="ECO:0000256" key="9">
    <source>
        <dbReference type="SAM" id="MobiDB-lite"/>
    </source>
</evidence>
<feature type="transmembrane region" description="Helical" evidence="10">
    <location>
        <begin position="650"/>
        <end position="668"/>
    </location>
</feature>